<feature type="region of interest" description="Disordered" evidence="1">
    <location>
        <begin position="87"/>
        <end position="126"/>
    </location>
</feature>
<gene>
    <name evidence="2" type="ORF">PCYB_007690</name>
</gene>
<protein>
    <submittedName>
        <fullName evidence="2">Uncharacterized protein</fullName>
    </submittedName>
</protein>
<reference evidence="2 3" key="1">
    <citation type="journal article" date="2012" name="Nat. Genet.">
        <title>Plasmodium cynomolgi genome sequences provide insight into Plasmodium vivax and the monkey malaria clade.</title>
        <authorList>
            <person name="Tachibana S."/>
            <person name="Sullivan S.A."/>
            <person name="Kawai S."/>
            <person name="Nakamura S."/>
            <person name="Kim H.R."/>
            <person name="Goto N."/>
            <person name="Arisue N."/>
            <person name="Palacpac N.M.Q."/>
            <person name="Honma H."/>
            <person name="Yagi M."/>
            <person name="Tougan T."/>
            <person name="Katakai Y."/>
            <person name="Kaneko O."/>
            <person name="Mita T."/>
            <person name="Kita K."/>
            <person name="Yasutomi Y."/>
            <person name="Sutton P.L."/>
            <person name="Shakhbatyan R."/>
            <person name="Horii T."/>
            <person name="Yasunaga T."/>
            <person name="Barnwell J.W."/>
            <person name="Escalante A.A."/>
            <person name="Carlton J.M."/>
            <person name="Tanabe K."/>
        </authorList>
    </citation>
    <scope>NUCLEOTIDE SEQUENCE [LARGE SCALE GENOMIC DNA]</scope>
    <source>
        <strain evidence="2 3">B</strain>
    </source>
</reference>
<evidence type="ECO:0000313" key="2">
    <source>
        <dbReference type="EMBL" id="GAB70020.1"/>
    </source>
</evidence>
<accession>K6V3T2</accession>
<keyword evidence="3" id="KW-1185">Reference proteome</keyword>
<organism evidence="2 3">
    <name type="scientific">Plasmodium cynomolgi (strain B)</name>
    <dbReference type="NCBI Taxonomy" id="1120755"/>
    <lineage>
        <taxon>Eukaryota</taxon>
        <taxon>Sar</taxon>
        <taxon>Alveolata</taxon>
        <taxon>Apicomplexa</taxon>
        <taxon>Aconoidasida</taxon>
        <taxon>Haemosporida</taxon>
        <taxon>Plasmodiidae</taxon>
        <taxon>Plasmodium</taxon>
        <taxon>Plasmodium (Plasmodium)</taxon>
    </lineage>
</organism>
<dbReference type="KEGG" id="pcy:PCYB_007690"/>
<dbReference type="RefSeq" id="XP_004228238.1">
    <property type="nucleotide sequence ID" value="XM_004228190.1"/>
</dbReference>
<dbReference type="OrthoDB" id="46564at2759"/>
<evidence type="ECO:0000256" key="1">
    <source>
        <dbReference type="SAM" id="MobiDB-lite"/>
    </source>
</evidence>
<evidence type="ECO:0000313" key="3">
    <source>
        <dbReference type="Proteomes" id="UP000006319"/>
    </source>
</evidence>
<dbReference type="GeneID" id="14696562"/>
<dbReference type="AlphaFoldDB" id="K6V3T2"/>
<dbReference type="Proteomes" id="UP000006319">
    <property type="component" value="Unassembled WGS sequence"/>
</dbReference>
<name>K6V3T2_PLACD</name>
<dbReference type="VEuPathDB" id="PlasmoDB:PCYB_007690"/>
<dbReference type="EMBL" id="DF158536">
    <property type="protein sequence ID" value="GAB70020.1"/>
    <property type="molecule type" value="Genomic_DNA"/>
</dbReference>
<sequence length="150" mass="16822">MNFFGNIFSDDHDGSLGNGDSRQGVGGATLNGQRETWGKQIRLYKEASKIYLLRKNEFYKSILSEAFNAQDENVLHLVLSHPMSSVLDEQDGRTDKLRGRKNNLGMHPSGAHERKGKSKNGESEEEDIIRIRVIGLKYFGNSFEDSKTSG</sequence>
<proteinExistence type="predicted"/>
<dbReference type="PhylomeDB" id="K6V3T2"/>